<dbReference type="InterPro" id="IPR058769">
    <property type="entry name" value="MCMDC2_N"/>
</dbReference>
<protein>
    <recommendedName>
        <fullName evidence="1">MCMDC2 N-terminal domain-containing protein</fullName>
    </recommendedName>
</protein>
<organism evidence="2 3">
    <name type="scientific">Calicophoron daubneyi</name>
    <name type="common">Rumen fluke</name>
    <name type="synonym">Paramphistomum daubneyi</name>
    <dbReference type="NCBI Taxonomy" id="300641"/>
    <lineage>
        <taxon>Eukaryota</taxon>
        <taxon>Metazoa</taxon>
        <taxon>Spiralia</taxon>
        <taxon>Lophotrochozoa</taxon>
        <taxon>Platyhelminthes</taxon>
        <taxon>Trematoda</taxon>
        <taxon>Digenea</taxon>
        <taxon>Plagiorchiida</taxon>
        <taxon>Pronocephalata</taxon>
        <taxon>Paramphistomoidea</taxon>
        <taxon>Paramphistomidae</taxon>
        <taxon>Calicophoron</taxon>
    </lineage>
</organism>
<accession>A0AAV2T8K5</accession>
<dbReference type="Proteomes" id="UP001497525">
    <property type="component" value="Unassembled WGS sequence"/>
</dbReference>
<evidence type="ECO:0000259" key="1">
    <source>
        <dbReference type="Pfam" id="PF26063"/>
    </source>
</evidence>
<gene>
    <name evidence="2" type="ORF">CDAUBV1_LOCUS6477</name>
</gene>
<name>A0AAV2T8K5_CALDB</name>
<evidence type="ECO:0000313" key="3">
    <source>
        <dbReference type="Proteomes" id="UP001497525"/>
    </source>
</evidence>
<dbReference type="AlphaFoldDB" id="A0AAV2T8K5"/>
<dbReference type="EMBL" id="CAXLJL010000156">
    <property type="protein sequence ID" value="CAL5133206.1"/>
    <property type="molecule type" value="Genomic_DNA"/>
</dbReference>
<dbReference type="Gene3D" id="3.40.50.300">
    <property type="entry name" value="P-loop containing nucleotide triphosphate hydrolases"/>
    <property type="match status" value="1"/>
</dbReference>
<reference evidence="2" key="1">
    <citation type="submission" date="2024-06" db="EMBL/GenBank/DDBJ databases">
        <authorList>
            <person name="Liu X."/>
            <person name="Lenzi L."/>
            <person name="Haldenby T S."/>
            <person name="Uol C."/>
        </authorList>
    </citation>
    <scope>NUCLEOTIDE SEQUENCE</scope>
</reference>
<comment type="caution">
    <text evidence="2">The sequence shown here is derived from an EMBL/GenBank/DDBJ whole genome shotgun (WGS) entry which is preliminary data.</text>
</comment>
<dbReference type="InterPro" id="IPR027417">
    <property type="entry name" value="P-loop_NTPase"/>
</dbReference>
<sequence length="743" mass="82406">MGEQGSLGSVLIRYLESTNQMEQIKRQIWTRFRIRRRSVCKVCVDLSPHRLIDLCQEFGNVLIYNFKGIENCIREISFAVGEEIGVLRDDDDVGCISVKLKLLDRLCLSELEVGNSNFISGRLTTCSGTVMALSNVEPHARVLTYSCPDACCPGAAEFRAIERTPSLSEKKNITCIYCGSKLKEEIQKRSLTEKVEFMLLLDSTEKIQLYHIDRGTKQILNRQIICVISDELIDLLYLGMHCYLTGVPYRQSLGRTVRWVFEVNSLEGETSRSMDPWKFAVTSVIHRFPPYVHEYAFGVGFTLAYTFLDYVSPPGTYLLLKWLLLLLLIQDQQTKNKVQASCLIEPERTENSGPGLTALLVLGPPSCPMANRLLRAAAHYARSCWEHRPGGQLLPTALELDASGQKRPQGTLLTFRGTKRGRKSRDWKKSNPCIPKFEIAGYNDGRSMVHSGTLELAAGGVAFFPDIELLKKKEVINLTYALENVRLSSLSTRTAGSEGQPSKEGLSSTACGSIWATSGIYPRKLRTDTQNVDFADLDSVGTASPIVETLPRRSVLHRALCAFDLIVDADIAVGPSEVTDELMADFCLDIISNCDEKYNEEVTGKTSSKGIYEGLLADFNKSPPAEVSKEASDLLKVYYLAVRRACTTDRFSVPSSALGILFKLAASNAKLNGRTLVGSADATVAVYIYDTFVPNRTGTTYLGARPLHYSKGMDEQSVNEVNEILQSVYAQLKGLIDAGFNEE</sequence>
<evidence type="ECO:0000313" key="2">
    <source>
        <dbReference type="EMBL" id="CAL5133206.1"/>
    </source>
</evidence>
<feature type="domain" description="MCMDC2 N-terminal" evidence="1">
    <location>
        <begin position="11"/>
        <end position="103"/>
    </location>
</feature>
<proteinExistence type="predicted"/>
<dbReference type="Pfam" id="PF26063">
    <property type="entry name" value="MCMDC2_N"/>
    <property type="match status" value="1"/>
</dbReference>